<gene>
    <name evidence="1" type="ORF">AVW16_08225</name>
</gene>
<evidence type="ECO:0000313" key="2">
    <source>
        <dbReference type="Proteomes" id="UP000076625"/>
    </source>
</evidence>
<evidence type="ECO:0000313" key="1">
    <source>
        <dbReference type="EMBL" id="KZE33515.1"/>
    </source>
</evidence>
<comment type="caution">
    <text evidence="1">The sequence shown here is derived from an EMBL/GenBank/DDBJ whole genome shotgun (WGS) entry which is preliminary data.</text>
</comment>
<dbReference type="AlphaFoldDB" id="A0A165FK29"/>
<sequence>MLLAGGLLAGCASDMTVRLASPAPASAPALATVKVNDLRAPGVAASKREAAFGVPMGNIAFNPPEAQVVQHLLETELSRKLAASGGRGARSYECDLIEFGANTVTTPLYWDVVGRVRLALKADGKKLDLRGEKTERTYLWPGESVVASTVEGALEQIARQVREADLP</sequence>
<protein>
    <recommendedName>
        <fullName evidence="3">DUF4410 domain-containing protein</fullName>
    </recommendedName>
</protein>
<accession>A0A165FK29</accession>
<name>A0A165FK29_9NEIS</name>
<proteinExistence type="predicted"/>
<dbReference type="Proteomes" id="UP000076625">
    <property type="component" value="Unassembled WGS sequence"/>
</dbReference>
<reference evidence="2" key="1">
    <citation type="submission" date="2016-01" db="EMBL/GenBank/DDBJ databases">
        <title>Draft genome of Chromobacterium sp. F49.</title>
        <authorList>
            <person name="Hong K.W."/>
        </authorList>
    </citation>
    <scope>NUCLEOTIDE SEQUENCE [LARGE SCALE GENOMIC DNA]</scope>
    <source>
        <strain evidence="2">CN10</strain>
    </source>
</reference>
<dbReference type="EMBL" id="LQQU01000013">
    <property type="protein sequence ID" value="KZE33515.1"/>
    <property type="molecule type" value="Genomic_DNA"/>
</dbReference>
<organism evidence="1 2">
    <name type="scientific">Crenobacter luteus</name>
    <dbReference type="NCBI Taxonomy" id="1452487"/>
    <lineage>
        <taxon>Bacteria</taxon>
        <taxon>Pseudomonadati</taxon>
        <taxon>Pseudomonadota</taxon>
        <taxon>Betaproteobacteria</taxon>
        <taxon>Neisseriales</taxon>
        <taxon>Neisseriaceae</taxon>
        <taxon>Crenobacter</taxon>
    </lineage>
</organism>
<keyword evidence="2" id="KW-1185">Reference proteome</keyword>
<evidence type="ECO:0008006" key="3">
    <source>
        <dbReference type="Google" id="ProtNLM"/>
    </source>
</evidence>